<proteinExistence type="predicted"/>
<keyword evidence="2" id="KW-1185">Reference proteome</keyword>
<evidence type="ECO:0000313" key="2">
    <source>
        <dbReference type="Proteomes" id="UP001458946"/>
    </source>
</evidence>
<comment type="caution">
    <text evidence="1">The sequence shown here is derived from an EMBL/GenBank/DDBJ whole genome shotgun (WGS) entry which is preliminary data.</text>
</comment>
<dbReference type="EMBL" id="BAABRN010000021">
    <property type="protein sequence ID" value="GAA5502319.1"/>
    <property type="molecule type" value="Genomic_DNA"/>
</dbReference>
<gene>
    <name evidence="1" type="ORF">Dxin01_02063</name>
</gene>
<dbReference type="Proteomes" id="UP001458946">
    <property type="component" value="Unassembled WGS sequence"/>
</dbReference>
<protein>
    <submittedName>
        <fullName evidence="1">Uncharacterized protein</fullName>
    </submittedName>
</protein>
<name>A0ABP9VAN6_9DEIO</name>
<reference evidence="1 2" key="1">
    <citation type="submission" date="2024-02" db="EMBL/GenBank/DDBJ databases">
        <title>Deinococcus xinjiangensis NBRC 107630.</title>
        <authorList>
            <person name="Ichikawa N."/>
            <person name="Katano-Makiyama Y."/>
            <person name="Hidaka K."/>
        </authorList>
    </citation>
    <scope>NUCLEOTIDE SEQUENCE [LARGE SCALE GENOMIC DNA]</scope>
    <source>
        <strain evidence="1 2">NBRC 107630</strain>
    </source>
</reference>
<sequence>MKSLGLTQKLKDFDRDFAVLAVWRKPDVIPRGLRALKGRALFVVLHRLVIDVQDQLGFFAYFALKNVDSCIGRQRVNPTARAFASVRVNLPCWCSR</sequence>
<accession>A0ABP9VAN6</accession>
<organism evidence="1 2">
    <name type="scientific">Deinococcus xinjiangensis</name>
    <dbReference type="NCBI Taxonomy" id="457454"/>
    <lineage>
        <taxon>Bacteria</taxon>
        <taxon>Thermotogati</taxon>
        <taxon>Deinococcota</taxon>
        <taxon>Deinococci</taxon>
        <taxon>Deinococcales</taxon>
        <taxon>Deinococcaceae</taxon>
        <taxon>Deinococcus</taxon>
    </lineage>
</organism>
<evidence type="ECO:0000313" key="1">
    <source>
        <dbReference type="EMBL" id="GAA5502319.1"/>
    </source>
</evidence>